<dbReference type="PANTHER" id="PTHR43849:SF2">
    <property type="entry name" value="BLL3936 PROTEIN"/>
    <property type="match status" value="1"/>
</dbReference>
<keyword evidence="2" id="KW-0812">Transmembrane</keyword>
<feature type="transmembrane region" description="Helical" evidence="2">
    <location>
        <begin position="327"/>
        <end position="345"/>
    </location>
</feature>
<dbReference type="InterPro" id="IPR010656">
    <property type="entry name" value="DctM"/>
</dbReference>
<feature type="transmembrane region" description="Helical" evidence="2">
    <location>
        <begin position="394"/>
        <end position="410"/>
    </location>
</feature>
<feature type="transmembrane region" description="Helical" evidence="2">
    <location>
        <begin position="557"/>
        <end position="574"/>
    </location>
</feature>
<dbReference type="STRING" id="721133.SAMN05216176_10733"/>
<dbReference type="GO" id="GO:0022857">
    <property type="term" value="F:transmembrane transporter activity"/>
    <property type="evidence" value="ECO:0007669"/>
    <property type="project" value="UniProtKB-UniRule"/>
</dbReference>
<feature type="transmembrane region" description="Helical" evidence="2">
    <location>
        <begin position="45"/>
        <end position="63"/>
    </location>
</feature>
<dbReference type="Pfam" id="PF06808">
    <property type="entry name" value="DctM"/>
    <property type="match status" value="1"/>
</dbReference>
<comment type="caution">
    <text evidence="4">The sequence shown here is derived from an EMBL/GenBank/DDBJ whole genome shotgun (WGS) entry which is preliminary data.</text>
</comment>
<feature type="transmembrane region" description="Helical" evidence="2">
    <location>
        <begin position="580"/>
        <end position="602"/>
    </location>
</feature>
<dbReference type="NCBIfam" id="TIGR02123">
    <property type="entry name" value="TRAP_fused"/>
    <property type="match status" value="1"/>
</dbReference>
<evidence type="ECO:0000256" key="1">
    <source>
        <dbReference type="RuleBase" id="RU369079"/>
    </source>
</evidence>
<dbReference type="PATRIC" id="fig|1231190.3.peg.2565"/>
<evidence type="ECO:0000313" key="5">
    <source>
        <dbReference type="Proteomes" id="UP000007374"/>
    </source>
</evidence>
<dbReference type="PANTHER" id="PTHR43849">
    <property type="entry name" value="BLL3936 PROTEIN"/>
    <property type="match status" value="1"/>
</dbReference>
<accession>K2NWW2</accession>
<proteinExistence type="predicted"/>
<reference evidence="4 5" key="1">
    <citation type="journal article" date="2012" name="J. Bacteriol.">
        <title>Genome Sequence of Nitratireductor indicus Type Strain C115.</title>
        <authorList>
            <person name="Lai Q."/>
            <person name="Li G."/>
            <person name="Yu Z."/>
            <person name="Shao Z."/>
        </authorList>
    </citation>
    <scope>NUCLEOTIDE SEQUENCE [LARGE SCALE GENOMIC DNA]</scope>
    <source>
        <strain evidence="4 5">C115</strain>
    </source>
</reference>
<dbReference type="eggNOG" id="COG4666">
    <property type="taxonomic scope" value="Bacteria"/>
</dbReference>
<dbReference type="Proteomes" id="UP000007374">
    <property type="component" value="Unassembled WGS sequence"/>
</dbReference>
<organism evidence="4 5">
    <name type="scientific">Nitratireductor indicus C115</name>
    <dbReference type="NCBI Taxonomy" id="1231190"/>
    <lineage>
        <taxon>Bacteria</taxon>
        <taxon>Pseudomonadati</taxon>
        <taxon>Pseudomonadota</taxon>
        <taxon>Alphaproteobacteria</taxon>
        <taxon>Hyphomicrobiales</taxon>
        <taxon>Phyllobacteriaceae</taxon>
        <taxon>Nitratireductor</taxon>
    </lineage>
</organism>
<keyword evidence="5" id="KW-1185">Reference proteome</keyword>
<feature type="transmembrane region" description="Helical" evidence="2">
    <location>
        <begin position="156"/>
        <end position="177"/>
    </location>
</feature>
<feature type="transmembrane region" description="Helical" evidence="2">
    <location>
        <begin position="133"/>
        <end position="149"/>
    </location>
</feature>
<feature type="transmembrane region" description="Helical" evidence="2">
    <location>
        <begin position="431"/>
        <end position="449"/>
    </location>
</feature>
<feature type="transmembrane region" description="Helical" evidence="2">
    <location>
        <begin position="291"/>
        <end position="315"/>
    </location>
</feature>
<comment type="function">
    <text evidence="1">Part of the tripartite ATP-independent periplasmic (TRAP) transport system.</text>
</comment>
<sequence>MTDTTAIDAPMGETSLDIPALSQAEFETSIFPAEQRRTHGLTRHVIRVACAALTIFTLFFAFRTTIGEIASRGLYLAFAVPLSFLLYPALHRSRKDGPSMLDWGLAALAVIAFGWAVISQERWLDRYVGFDPIPNYDIALGVIALIVTFEATRRTVGGVIVGLNLVFIVYAVTGPYWPGLFQHRGIKLDELIETLYMDTSGLFNFITGIMATFLFAFLLFGVLLRATGGDVIFTNLALSVAGHRRGGPAKVAVISSGLMGMLSGSSISNVATTGVMTIPLMKRTGYKPVEAAAIEVVASVGGALAPPLMGAGAFIMANLTGLPLTTILLYSVAPAILYYLALYVFTDTIAAKRDLKGLPREQLPTLVSVFVSGWHILGSILILIGLMLLGYTPYFAAAACVIGTFFVAMMRRSTRLDFRKTIALLEAGARTALSISALLASAALIYGVVVQTGLLTKVTSILLTFSGGSAVFAIILLGLISYFVGMGLPVTASYVIIAALGAPFLQDLGVSLLAAHLIIFWFAQDSTITPPICMTAMVGARIAGAPPMQTGWLSVKIAKALYLLPFVFAFGGLLDDRIHVVVLTAVAVGVCLCAMQIALIGYWRRPLSLLERGGFSLVSVTSFLASIADTPSEAAICVGITAAVAAVLVVSSKRAIKL</sequence>
<evidence type="ECO:0000259" key="3">
    <source>
        <dbReference type="Pfam" id="PF06808"/>
    </source>
</evidence>
<keyword evidence="1" id="KW-0813">Transport</keyword>
<dbReference type="GO" id="GO:0005886">
    <property type="term" value="C:plasma membrane"/>
    <property type="evidence" value="ECO:0007669"/>
    <property type="project" value="UniProtKB-SubCell"/>
</dbReference>
<name>K2NWW2_9HYPH</name>
<feature type="transmembrane region" description="Helical" evidence="2">
    <location>
        <begin position="100"/>
        <end position="118"/>
    </location>
</feature>
<keyword evidence="1" id="KW-0997">Cell inner membrane</keyword>
<feature type="transmembrane region" description="Helical" evidence="2">
    <location>
        <begin position="69"/>
        <end position="88"/>
    </location>
</feature>
<keyword evidence="2" id="KW-1133">Transmembrane helix</keyword>
<dbReference type="AlphaFoldDB" id="K2NWW2"/>
<feature type="transmembrane region" description="Helical" evidence="2">
    <location>
        <begin position="366"/>
        <end position="388"/>
    </location>
</feature>
<feature type="transmembrane region" description="Helical" evidence="2">
    <location>
        <begin position="633"/>
        <end position="651"/>
    </location>
</feature>
<keyword evidence="2" id="KW-0472">Membrane</keyword>
<evidence type="ECO:0000256" key="2">
    <source>
        <dbReference type="SAM" id="Phobius"/>
    </source>
</evidence>
<feature type="domain" description="TRAP C4-dicarboxylate transport system permease DctM subunit" evidence="3">
    <location>
        <begin position="144"/>
        <end position="569"/>
    </location>
</feature>
<dbReference type="EMBL" id="AMSI01000007">
    <property type="protein sequence ID" value="EKF42339.1"/>
    <property type="molecule type" value="Genomic_DNA"/>
</dbReference>
<protein>
    <submittedName>
        <fullName evidence="4">TRAP transporter, 4TM/12TM fusion protein</fullName>
    </submittedName>
</protein>
<feature type="transmembrane region" description="Helical" evidence="2">
    <location>
        <begin position="202"/>
        <end position="224"/>
    </location>
</feature>
<dbReference type="InterPro" id="IPR011853">
    <property type="entry name" value="TRAP_DctM-Dct_fused"/>
</dbReference>
<gene>
    <name evidence="4" type="ORF">NA8A_12340</name>
</gene>
<feature type="transmembrane region" description="Helical" evidence="2">
    <location>
        <begin position="461"/>
        <end position="484"/>
    </location>
</feature>
<keyword evidence="1" id="KW-1003">Cell membrane</keyword>
<evidence type="ECO:0000313" key="4">
    <source>
        <dbReference type="EMBL" id="EKF42339.1"/>
    </source>
</evidence>
<comment type="subcellular location">
    <subcellularLocation>
        <location evidence="1">Cell inner membrane</location>
        <topology evidence="1">Multi-pass membrane protein</topology>
    </subcellularLocation>
</comment>